<accession>A0A7S4C4R3</accession>
<dbReference type="EMBL" id="HBIZ01063274">
    <property type="protein sequence ID" value="CAE0786408.1"/>
    <property type="molecule type" value="Transcribed_RNA"/>
</dbReference>
<feature type="region of interest" description="Disordered" evidence="1">
    <location>
        <begin position="26"/>
        <end position="61"/>
    </location>
</feature>
<feature type="compositionally biased region" description="Polar residues" evidence="1">
    <location>
        <begin position="26"/>
        <end position="39"/>
    </location>
</feature>
<sequence>MPGGGVTCTVLECAPHQDLEGIETATVSAGPNPGGQTAVKNAGSDRAEASPMITPNPRAEHNQTIAAANKALDEQATLLISWRAMQSSHTGSSQEGGPGAATARSFSSSVNPAFTNAMIASSSRGPKYSAIRPSSINKSVG</sequence>
<evidence type="ECO:0000313" key="2">
    <source>
        <dbReference type="EMBL" id="CAE0786408.1"/>
    </source>
</evidence>
<reference evidence="2" key="1">
    <citation type="submission" date="2021-01" db="EMBL/GenBank/DDBJ databases">
        <authorList>
            <person name="Corre E."/>
            <person name="Pelletier E."/>
            <person name="Niang G."/>
            <person name="Scheremetjew M."/>
            <person name="Finn R."/>
            <person name="Kale V."/>
            <person name="Holt S."/>
            <person name="Cochrane G."/>
            <person name="Meng A."/>
            <person name="Brown T."/>
            <person name="Cohen L."/>
        </authorList>
    </citation>
    <scope>NUCLEOTIDE SEQUENCE</scope>
    <source>
        <strain evidence="2">CCMP645</strain>
    </source>
</reference>
<organism evidence="2">
    <name type="scientific">Chrysotila carterae</name>
    <name type="common">Marine alga</name>
    <name type="synonym">Syracosphaera carterae</name>
    <dbReference type="NCBI Taxonomy" id="13221"/>
    <lineage>
        <taxon>Eukaryota</taxon>
        <taxon>Haptista</taxon>
        <taxon>Haptophyta</taxon>
        <taxon>Prymnesiophyceae</taxon>
        <taxon>Isochrysidales</taxon>
        <taxon>Isochrysidaceae</taxon>
        <taxon>Chrysotila</taxon>
    </lineage>
</organism>
<name>A0A7S4C4R3_CHRCT</name>
<dbReference type="AlphaFoldDB" id="A0A7S4C4R3"/>
<feature type="compositionally biased region" description="Polar residues" evidence="1">
    <location>
        <begin position="84"/>
        <end position="93"/>
    </location>
</feature>
<protein>
    <submittedName>
        <fullName evidence="2">Uncharacterized protein</fullName>
    </submittedName>
</protein>
<feature type="region of interest" description="Disordered" evidence="1">
    <location>
        <begin position="83"/>
        <end position="106"/>
    </location>
</feature>
<feature type="region of interest" description="Disordered" evidence="1">
    <location>
        <begin position="119"/>
        <end position="141"/>
    </location>
</feature>
<gene>
    <name evidence="2" type="ORF">PCAR00345_LOCUS39116</name>
</gene>
<feature type="compositionally biased region" description="Polar residues" evidence="1">
    <location>
        <begin position="132"/>
        <end position="141"/>
    </location>
</feature>
<evidence type="ECO:0000256" key="1">
    <source>
        <dbReference type="SAM" id="MobiDB-lite"/>
    </source>
</evidence>
<proteinExistence type="predicted"/>